<evidence type="ECO:0000256" key="4">
    <source>
        <dbReference type="ARBA" id="ARBA00006739"/>
    </source>
</evidence>
<dbReference type="GO" id="GO:0016020">
    <property type="term" value="C:membrane"/>
    <property type="evidence" value="ECO:0007669"/>
    <property type="project" value="UniProtKB-SubCell"/>
</dbReference>
<dbReference type="Pfam" id="PF13506">
    <property type="entry name" value="Glyco_transf_21"/>
    <property type="match status" value="1"/>
</dbReference>
<keyword evidence="9 11" id="KW-1133">Transmembrane helix</keyword>
<evidence type="ECO:0000313" key="15">
    <source>
        <dbReference type="Proteomes" id="UP000285301"/>
    </source>
</evidence>
<comment type="similarity">
    <text evidence="4">Belongs to the glycosyltransferase 2 family.</text>
</comment>
<dbReference type="SUPFAM" id="SSF53448">
    <property type="entry name" value="Nucleotide-diphospho-sugar transferases"/>
    <property type="match status" value="1"/>
</dbReference>
<evidence type="ECO:0000256" key="6">
    <source>
        <dbReference type="ARBA" id="ARBA00022676"/>
    </source>
</evidence>
<evidence type="ECO:0000256" key="1">
    <source>
        <dbReference type="ARBA" id="ARBA00004141"/>
    </source>
</evidence>
<dbReference type="UniPathway" id="UPA00222"/>
<dbReference type="GO" id="GO:0006679">
    <property type="term" value="P:glucosylceramide biosynthetic process"/>
    <property type="evidence" value="ECO:0007669"/>
    <property type="project" value="TreeGrafter"/>
</dbReference>
<evidence type="ECO:0000256" key="5">
    <source>
        <dbReference type="ARBA" id="ARBA00012699"/>
    </source>
</evidence>
<gene>
    <name evidence="14" type="ORF">B4U79_01396</name>
    <name evidence="13" type="ORF">B4U79_12726</name>
    <name evidence="12" type="ORF">B4U79_15336</name>
</gene>
<dbReference type="EMBL" id="NCKU01004384">
    <property type="protein sequence ID" value="RWS06029.1"/>
    <property type="molecule type" value="Genomic_DNA"/>
</dbReference>
<evidence type="ECO:0000256" key="9">
    <source>
        <dbReference type="ARBA" id="ARBA00022989"/>
    </source>
</evidence>
<feature type="transmembrane region" description="Helical" evidence="11">
    <location>
        <begin position="284"/>
        <end position="306"/>
    </location>
</feature>
<evidence type="ECO:0000256" key="2">
    <source>
        <dbReference type="ARBA" id="ARBA00004760"/>
    </source>
</evidence>
<dbReference type="InterPro" id="IPR029044">
    <property type="entry name" value="Nucleotide-diphossugar_trans"/>
</dbReference>
<sequence length="399" mass="46644">MDVFKMALASICLIWYVFLAFLDLMSIYIAKTKLNNKKRSAPKTKCSPITGVSIIKPMHEYDESLVENLESFFKLNYPLYEILFCVADDEKNVLNVVENLIKKYPKVSTHVFETSENIEKVNPKINNMKPAYMAAKYDFVLISDSRIKMLEDTLNDMMDQMDEETAVVFQLPFVYRHDGFSSTIEKIFFGVWSAKSTLIMTYILKQPFLNGMSCLIKKQTLDDIGGMSEFREYLAEDNVMVTYLIEKGWKIKMSSQPAWQNHSRTNIAAFHNRMLRWAQIRYEMSSFVFFLEFTSDCAFNGILAAWSLNVLFQVNSLAFYAFHLFLYSVFDYLLLCIVNDKPLPFGKLEFLLGWMFINLFLYFIRIEALLFDEIKWGKNTFKIKSKSFICTKQVKSEML</sequence>
<accession>A0A3S3NP90</accession>
<dbReference type="AlphaFoldDB" id="A0A3S3NP90"/>
<dbReference type="EC" id="2.4.1.80" evidence="5"/>
<evidence type="ECO:0000256" key="8">
    <source>
        <dbReference type="ARBA" id="ARBA00022692"/>
    </source>
</evidence>
<feature type="transmembrane region" description="Helical" evidence="11">
    <location>
        <begin position="6"/>
        <end position="30"/>
    </location>
</feature>
<dbReference type="EMBL" id="NCKU01006553">
    <property type="protein sequence ID" value="RWS03387.1"/>
    <property type="molecule type" value="Genomic_DNA"/>
</dbReference>
<dbReference type="OrthoDB" id="1483400at2759"/>
<keyword evidence="6" id="KW-0328">Glycosyltransferase</keyword>
<dbReference type="STRING" id="1965070.A0A3S3NP90"/>
<keyword evidence="10 11" id="KW-0472">Membrane</keyword>
<organism evidence="12 15">
    <name type="scientific">Dinothrombium tinctorium</name>
    <dbReference type="NCBI Taxonomy" id="1965070"/>
    <lineage>
        <taxon>Eukaryota</taxon>
        <taxon>Metazoa</taxon>
        <taxon>Ecdysozoa</taxon>
        <taxon>Arthropoda</taxon>
        <taxon>Chelicerata</taxon>
        <taxon>Arachnida</taxon>
        <taxon>Acari</taxon>
        <taxon>Acariformes</taxon>
        <taxon>Trombidiformes</taxon>
        <taxon>Prostigmata</taxon>
        <taxon>Anystina</taxon>
        <taxon>Parasitengona</taxon>
        <taxon>Trombidioidea</taxon>
        <taxon>Trombidiidae</taxon>
        <taxon>Dinothrombium</taxon>
    </lineage>
</organism>
<evidence type="ECO:0000256" key="7">
    <source>
        <dbReference type="ARBA" id="ARBA00022679"/>
    </source>
</evidence>
<evidence type="ECO:0000313" key="14">
    <source>
        <dbReference type="EMBL" id="RWS07897.1"/>
    </source>
</evidence>
<dbReference type="EMBL" id="NCKU01003246">
    <property type="protein sequence ID" value="RWS07897.1"/>
    <property type="molecule type" value="Genomic_DNA"/>
</dbReference>
<evidence type="ECO:0000256" key="10">
    <source>
        <dbReference type="ARBA" id="ARBA00023136"/>
    </source>
</evidence>
<feature type="transmembrane region" description="Helical" evidence="11">
    <location>
        <begin position="318"/>
        <end position="338"/>
    </location>
</feature>
<keyword evidence="8 11" id="KW-0812">Transmembrane</keyword>
<comment type="subcellular location">
    <subcellularLocation>
        <location evidence="1">Membrane</location>
        <topology evidence="1">Multi-pass membrane protein</topology>
    </subcellularLocation>
</comment>
<keyword evidence="7" id="KW-0808">Transferase</keyword>
<evidence type="ECO:0000313" key="13">
    <source>
        <dbReference type="EMBL" id="RWS06029.1"/>
    </source>
</evidence>
<comment type="caution">
    <text evidence="12">The sequence shown here is derived from an EMBL/GenBank/DDBJ whole genome shotgun (WGS) entry which is preliminary data.</text>
</comment>
<dbReference type="PANTHER" id="PTHR12726:SF0">
    <property type="entry name" value="CERAMIDE GLUCOSYLTRANSFERASE"/>
    <property type="match status" value="1"/>
</dbReference>
<comment type="pathway">
    <text evidence="3">Sphingolipid metabolism.</text>
</comment>
<feature type="transmembrane region" description="Helical" evidence="11">
    <location>
        <begin position="350"/>
        <end position="371"/>
    </location>
</feature>
<proteinExistence type="inferred from homology"/>
<dbReference type="PANTHER" id="PTHR12726">
    <property type="entry name" value="CERAMIDE GLUCOSYLTRANSFERASE"/>
    <property type="match status" value="1"/>
</dbReference>
<dbReference type="Proteomes" id="UP000285301">
    <property type="component" value="Unassembled WGS sequence"/>
</dbReference>
<protein>
    <recommendedName>
        <fullName evidence="5">ceramide glucosyltransferase</fullName>
        <ecNumber evidence="5">2.4.1.80</ecNumber>
    </recommendedName>
</protein>
<keyword evidence="15" id="KW-1185">Reference proteome</keyword>
<reference evidence="12 15" key="1">
    <citation type="journal article" date="2018" name="Gigascience">
        <title>Genomes of trombidid mites reveal novel predicted allergens and laterally-transferred genes associated with secondary metabolism.</title>
        <authorList>
            <person name="Dong X."/>
            <person name="Chaisiri K."/>
            <person name="Xia D."/>
            <person name="Armstrong S.D."/>
            <person name="Fang Y."/>
            <person name="Donnelly M.J."/>
            <person name="Kadowaki T."/>
            <person name="McGarry J.W."/>
            <person name="Darby A.C."/>
            <person name="Makepeace B.L."/>
        </authorList>
    </citation>
    <scope>NUCLEOTIDE SEQUENCE [LARGE SCALE GENOMIC DNA]</scope>
    <source>
        <strain evidence="12">UoL-WK</strain>
    </source>
</reference>
<dbReference type="Gene3D" id="3.90.550.10">
    <property type="entry name" value="Spore Coat Polysaccharide Biosynthesis Protein SpsA, Chain A"/>
    <property type="match status" value="1"/>
</dbReference>
<name>A0A3S3NP90_9ACAR</name>
<evidence type="ECO:0000256" key="3">
    <source>
        <dbReference type="ARBA" id="ARBA00004991"/>
    </source>
</evidence>
<dbReference type="GO" id="GO:0008120">
    <property type="term" value="F:ceramide glucosyltransferase activity"/>
    <property type="evidence" value="ECO:0007669"/>
    <property type="project" value="UniProtKB-EC"/>
</dbReference>
<reference evidence="12" key="2">
    <citation type="submission" date="2018-11" db="EMBL/GenBank/DDBJ databases">
        <title>Trombidioid mite genomics.</title>
        <authorList>
            <person name="Dong X."/>
        </authorList>
    </citation>
    <scope>NUCLEOTIDE SEQUENCE</scope>
    <source>
        <strain evidence="12">UoL-WK</strain>
    </source>
</reference>
<dbReference type="InterPro" id="IPR025993">
    <property type="entry name" value="Ceramide_glucosylTrfase"/>
</dbReference>
<comment type="pathway">
    <text evidence="2">Lipid metabolism; sphingolipid metabolism.</text>
</comment>
<evidence type="ECO:0000256" key="11">
    <source>
        <dbReference type="SAM" id="Phobius"/>
    </source>
</evidence>
<evidence type="ECO:0000313" key="12">
    <source>
        <dbReference type="EMBL" id="RWS03387.1"/>
    </source>
</evidence>